<sequence length="59" mass="6984">MKIDDELKIIDAELITVAMLQVLLSHHHETRWLRRARKDNPHLFPYLPEQPGYTSGYEP</sequence>
<accession>A0A6V8KEB9</accession>
<keyword evidence="2" id="KW-1185">Reference proteome</keyword>
<evidence type="ECO:0000313" key="1">
    <source>
        <dbReference type="EMBL" id="GFJ83582.1"/>
    </source>
</evidence>
<dbReference type="EMBL" id="BLPF01000003">
    <property type="protein sequence ID" value="GFJ83582.1"/>
    <property type="molecule type" value="Genomic_DNA"/>
</dbReference>
<reference evidence="1 2" key="1">
    <citation type="submission" date="2020-03" db="EMBL/GenBank/DDBJ databases">
        <title>Whole genome shotgun sequence of Phytohabitans houttuyneae NBRC 108639.</title>
        <authorList>
            <person name="Komaki H."/>
            <person name="Tamura T."/>
        </authorList>
    </citation>
    <scope>NUCLEOTIDE SEQUENCE [LARGE SCALE GENOMIC DNA]</scope>
    <source>
        <strain evidence="1 2">NBRC 108639</strain>
    </source>
</reference>
<name>A0A6V8KEB9_9ACTN</name>
<proteinExistence type="predicted"/>
<protein>
    <submittedName>
        <fullName evidence="1">Uncharacterized protein</fullName>
    </submittedName>
</protein>
<reference evidence="1 2" key="2">
    <citation type="submission" date="2020-03" db="EMBL/GenBank/DDBJ databases">
        <authorList>
            <person name="Ichikawa N."/>
            <person name="Kimura A."/>
            <person name="Kitahashi Y."/>
            <person name="Uohara A."/>
        </authorList>
    </citation>
    <scope>NUCLEOTIDE SEQUENCE [LARGE SCALE GENOMIC DNA]</scope>
    <source>
        <strain evidence="1 2">NBRC 108639</strain>
    </source>
</reference>
<organism evidence="1 2">
    <name type="scientific">Phytohabitans houttuyneae</name>
    <dbReference type="NCBI Taxonomy" id="1076126"/>
    <lineage>
        <taxon>Bacteria</taxon>
        <taxon>Bacillati</taxon>
        <taxon>Actinomycetota</taxon>
        <taxon>Actinomycetes</taxon>
        <taxon>Micromonosporales</taxon>
        <taxon>Micromonosporaceae</taxon>
    </lineage>
</organism>
<comment type="caution">
    <text evidence="1">The sequence shown here is derived from an EMBL/GenBank/DDBJ whole genome shotgun (WGS) entry which is preliminary data.</text>
</comment>
<gene>
    <name evidence="1" type="ORF">Phou_077620</name>
</gene>
<dbReference type="Proteomes" id="UP000482800">
    <property type="component" value="Unassembled WGS sequence"/>
</dbReference>
<evidence type="ECO:0000313" key="2">
    <source>
        <dbReference type="Proteomes" id="UP000482800"/>
    </source>
</evidence>
<dbReference type="AlphaFoldDB" id="A0A6V8KEB9"/>